<gene>
    <name evidence="2" type="ORF">UFOVP450_55</name>
</gene>
<evidence type="ECO:0000259" key="1">
    <source>
        <dbReference type="Pfam" id="PF01370"/>
    </source>
</evidence>
<accession>A0A6J5MDI7</accession>
<sequence length="232" mass="26339">MVIGKGLLARAFRGYAADQEIIIFASGVSNSRETDEQAFLRERSLLGSLNNTKAKLIYFSTTSVLDPSLTQSRYVQHKLQMESYIENHIENYVIFRLPNVVGQSNNPNTFFNSMRSGLEEGEVVIMREAYRRLIDVDDLTTYLPDIISHQNRKIIDVGFNNQTSVQELVELMGDILGAQYVQHLKDGGSSYDIDNACFLSYLASDCVGLLQDYNYILLKKYLKDNDNILPTQ</sequence>
<dbReference type="Pfam" id="PF01370">
    <property type="entry name" value="Epimerase"/>
    <property type="match status" value="1"/>
</dbReference>
<organism evidence="2">
    <name type="scientific">uncultured Caudovirales phage</name>
    <dbReference type="NCBI Taxonomy" id="2100421"/>
    <lineage>
        <taxon>Viruses</taxon>
        <taxon>Duplodnaviria</taxon>
        <taxon>Heunggongvirae</taxon>
        <taxon>Uroviricota</taxon>
        <taxon>Caudoviricetes</taxon>
        <taxon>Peduoviridae</taxon>
        <taxon>Maltschvirus</taxon>
        <taxon>Maltschvirus maltsch</taxon>
    </lineage>
</organism>
<dbReference type="SUPFAM" id="SSF51735">
    <property type="entry name" value="NAD(P)-binding Rossmann-fold domains"/>
    <property type="match status" value="1"/>
</dbReference>
<reference evidence="2" key="1">
    <citation type="submission" date="2020-04" db="EMBL/GenBank/DDBJ databases">
        <authorList>
            <person name="Chiriac C."/>
            <person name="Salcher M."/>
            <person name="Ghai R."/>
            <person name="Kavagutti S V."/>
        </authorList>
    </citation>
    <scope>NUCLEOTIDE SEQUENCE</scope>
</reference>
<proteinExistence type="predicted"/>
<dbReference type="Gene3D" id="3.40.50.720">
    <property type="entry name" value="NAD(P)-binding Rossmann-like Domain"/>
    <property type="match status" value="1"/>
</dbReference>
<name>A0A6J5MDI7_9CAUD</name>
<dbReference type="EMBL" id="LR796421">
    <property type="protein sequence ID" value="CAB4143016.1"/>
    <property type="molecule type" value="Genomic_DNA"/>
</dbReference>
<dbReference type="InterPro" id="IPR001509">
    <property type="entry name" value="Epimerase_deHydtase"/>
</dbReference>
<protein>
    <recommendedName>
        <fullName evidence="1">NAD-dependent epimerase/dehydratase domain-containing protein</fullName>
    </recommendedName>
</protein>
<feature type="domain" description="NAD-dependent epimerase/dehydratase" evidence="1">
    <location>
        <begin position="40"/>
        <end position="149"/>
    </location>
</feature>
<dbReference type="InterPro" id="IPR036291">
    <property type="entry name" value="NAD(P)-bd_dom_sf"/>
</dbReference>
<evidence type="ECO:0000313" key="2">
    <source>
        <dbReference type="EMBL" id="CAB4143016.1"/>
    </source>
</evidence>